<feature type="compositionally biased region" description="Gly residues" evidence="2">
    <location>
        <begin position="237"/>
        <end position="252"/>
    </location>
</feature>
<evidence type="ECO:0000256" key="2">
    <source>
        <dbReference type="SAM" id="MobiDB-lite"/>
    </source>
</evidence>
<proteinExistence type="predicted"/>
<comment type="caution">
    <text evidence="3">The sequence shown here is derived from an EMBL/GenBank/DDBJ whole genome shotgun (WGS) entry which is preliminary data.</text>
</comment>
<name>A0A0F9U2L6_9ZZZZ</name>
<dbReference type="AlphaFoldDB" id="A0A0F9U2L6"/>
<feature type="coiled-coil region" evidence="1">
    <location>
        <begin position="78"/>
        <end position="105"/>
    </location>
</feature>
<keyword evidence="1" id="KW-0175">Coiled coil</keyword>
<sequence length="273" mass="30767">METELENEIVNGEFDEKLEAELEEEEKQKAEKEEKQKAEKATQDDYNKDAKYTEQQIDQERKNTLRAREEVSTLTSAYEQSNTRINQLTAEIAEIKEAKETETQKIEAMDPDDADEKVIKNIQLMDQRLTVKEQEISAMSKKIDAYEKQQADVQAKTAHEQAKASVFKTVESTLAKLDVPGAVKYRNEAIKLADELVDSGQRKQPKTFDEAIDLMTDCYLQVKKGQKTKDSVSVDTGKGGAGASGKKAGGIKPGKIEDVRAQMLKDQSWLKKD</sequence>
<reference evidence="3" key="1">
    <citation type="journal article" date="2015" name="Nature">
        <title>Complex archaea that bridge the gap between prokaryotes and eukaryotes.</title>
        <authorList>
            <person name="Spang A."/>
            <person name="Saw J.H."/>
            <person name="Jorgensen S.L."/>
            <person name="Zaremba-Niedzwiedzka K."/>
            <person name="Martijn J."/>
            <person name="Lind A.E."/>
            <person name="van Eijk R."/>
            <person name="Schleper C."/>
            <person name="Guy L."/>
            <person name="Ettema T.J."/>
        </authorList>
    </citation>
    <scope>NUCLEOTIDE SEQUENCE</scope>
</reference>
<feature type="region of interest" description="Disordered" evidence="2">
    <location>
        <begin position="225"/>
        <end position="257"/>
    </location>
</feature>
<protein>
    <submittedName>
        <fullName evidence="3">Uncharacterized protein</fullName>
    </submittedName>
</protein>
<dbReference type="EMBL" id="LAZR01000878">
    <property type="protein sequence ID" value="KKN55581.1"/>
    <property type="molecule type" value="Genomic_DNA"/>
</dbReference>
<organism evidence="3">
    <name type="scientific">marine sediment metagenome</name>
    <dbReference type="NCBI Taxonomy" id="412755"/>
    <lineage>
        <taxon>unclassified sequences</taxon>
        <taxon>metagenomes</taxon>
        <taxon>ecological metagenomes</taxon>
    </lineage>
</organism>
<evidence type="ECO:0000313" key="3">
    <source>
        <dbReference type="EMBL" id="KKN55581.1"/>
    </source>
</evidence>
<gene>
    <name evidence="3" type="ORF">LCGC14_0580530</name>
</gene>
<feature type="coiled-coil region" evidence="1">
    <location>
        <begin position="129"/>
        <end position="156"/>
    </location>
</feature>
<feature type="region of interest" description="Disordered" evidence="2">
    <location>
        <begin position="1"/>
        <end position="68"/>
    </location>
</feature>
<evidence type="ECO:0000256" key="1">
    <source>
        <dbReference type="SAM" id="Coils"/>
    </source>
</evidence>
<feature type="compositionally biased region" description="Basic and acidic residues" evidence="2">
    <location>
        <begin position="14"/>
        <end position="68"/>
    </location>
</feature>
<accession>A0A0F9U2L6</accession>